<evidence type="ECO:0000313" key="1">
    <source>
        <dbReference type="EMBL" id="MCQ8192660.1"/>
    </source>
</evidence>
<gene>
    <name evidence="1" type="ORF">NP777_31195</name>
</gene>
<dbReference type="RefSeq" id="WP_256653519.1">
    <property type="nucleotide sequence ID" value="NZ_JANIAA010000027.1"/>
</dbReference>
<protein>
    <recommendedName>
        <fullName evidence="3">Secreted protein</fullName>
    </recommendedName>
</protein>
<sequence length="186" mass="21102">MESDLATALIAFVATLAGAVVSLGGVIWQQKQNEKSAERNRRTALREASIERIAEEFFVIIRHEESLPHRHTPAQEHLAWDKTLREHVLRIQLAALRLDPPELRARIRDVCSLLNDWNRLQPHAWPHEVVTGATQYAIDSIEAFLQKPDSPLPPPGPTVQRLREAREAAIEDERVAAEETRRNAPL</sequence>
<comment type="caution">
    <text evidence="1">The sequence shown here is derived from an EMBL/GenBank/DDBJ whole genome shotgun (WGS) entry which is preliminary data.</text>
</comment>
<evidence type="ECO:0000313" key="2">
    <source>
        <dbReference type="Proteomes" id="UP001204746"/>
    </source>
</evidence>
<accession>A0ABT1V7A2</accession>
<organism evidence="1 2">
    <name type="scientific">Streptomyces rugosispiralis</name>
    <dbReference type="NCBI Taxonomy" id="2967341"/>
    <lineage>
        <taxon>Bacteria</taxon>
        <taxon>Bacillati</taxon>
        <taxon>Actinomycetota</taxon>
        <taxon>Actinomycetes</taxon>
        <taxon>Kitasatosporales</taxon>
        <taxon>Streptomycetaceae</taxon>
        <taxon>Streptomyces</taxon>
    </lineage>
</organism>
<reference evidence="1 2" key="1">
    <citation type="submission" date="2022-07" db="EMBL/GenBank/DDBJ databases">
        <authorList>
            <person name="Phongsopitanun W."/>
            <person name="Tanasupawat S."/>
        </authorList>
    </citation>
    <scope>NUCLEOTIDE SEQUENCE [LARGE SCALE GENOMIC DNA]</scope>
    <source>
        <strain evidence="1 2">RCU-064</strain>
    </source>
</reference>
<evidence type="ECO:0008006" key="3">
    <source>
        <dbReference type="Google" id="ProtNLM"/>
    </source>
</evidence>
<proteinExistence type="predicted"/>
<dbReference type="Proteomes" id="UP001204746">
    <property type="component" value="Unassembled WGS sequence"/>
</dbReference>
<keyword evidence="2" id="KW-1185">Reference proteome</keyword>
<dbReference type="EMBL" id="JANIAA010000027">
    <property type="protein sequence ID" value="MCQ8192660.1"/>
    <property type="molecule type" value="Genomic_DNA"/>
</dbReference>
<name>A0ABT1V7A2_9ACTN</name>